<name>A0A8S0SVE3_OLEEU</name>
<comment type="caution">
    <text evidence="2">The sequence shown here is derived from an EMBL/GenBank/DDBJ whole genome shotgun (WGS) entry which is preliminary data.</text>
</comment>
<reference evidence="2 3" key="1">
    <citation type="submission" date="2019-12" db="EMBL/GenBank/DDBJ databases">
        <authorList>
            <person name="Alioto T."/>
            <person name="Alioto T."/>
            <person name="Gomez Garrido J."/>
        </authorList>
    </citation>
    <scope>NUCLEOTIDE SEQUENCE [LARGE SCALE GENOMIC DNA]</scope>
</reference>
<feature type="region of interest" description="Disordered" evidence="1">
    <location>
        <begin position="1"/>
        <end position="20"/>
    </location>
</feature>
<dbReference type="EMBL" id="CACTIH010005523">
    <property type="protein sequence ID" value="CAA2996334.1"/>
    <property type="molecule type" value="Genomic_DNA"/>
</dbReference>
<evidence type="ECO:0000313" key="3">
    <source>
        <dbReference type="Proteomes" id="UP000594638"/>
    </source>
</evidence>
<protein>
    <submittedName>
        <fullName evidence="2">Uncharacterized protein</fullName>
    </submittedName>
</protein>
<sequence>MKKKAEPTVNQGDNLKNRHLRSRAKREIRWQARIGEYVIVVDRGDIRCWNARQREVVQIVMTGSLSGWRSKRIMTIKDRCFIIVPVTVGTSSGATNSPRKSVHCMMIVNQVASQLQVKKRILCRIC</sequence>
<proteinExistence type="predicted"/>
<dbReference type="Proteomes" id="UP000594638">
    <property type="component" value="Unassembled WGS sequence"/>
</dbReference>
<evidence type="ECO:0000313" key="2">
    <source>
        <dbReference type="EMBL" id="CAA2996334.1"/>
    </source>
</evidence>
<evidence type="ECO:0000256" key="1">
    <source>
        <dbReference type="SAM" id="MobiDB-lite"/>
    </source>
</evidence>
<keyword evidence="3" id="KW-1185">Reference proteome</keyword>
<gene>
    <name evidence="2" type="ORF">OLEA9_A028629</name>
</gene>
<dbReference type="AlphaFoldDB" id="A0A8S0SVE3"/>
<dbReference type="Gramene" id="OE9A028629T1">
    <property type="protein sequence ID" value="OE9A028629C1"/>
    <property type="gene ID" value="OE9A028629"/>
</dbReference>
<accession>A0A8S0SVE3</accession>
<organism evidence="2 3">
    <name type="scientific">Olea europaea subsp. europaea</name>
    <dbReference type="NCBI Taxonomy" id="158383"/>
    <lineage>
        <taxon>Eukaryota</taxon>
        <taxon>Viridiplantae</taxon>
        <taxon>Streptophyta</taxon>
        <taxon>Embryophyta</taxon>
        <taxon>Tracheophyta</taxon>
        <taxon>Spermatophyta</taxon>
        <taxon>Magnoliopsida</taxon>
        <taxon>eudicotyledons</taxon>
        <taxon>Gunneridae</taxon>
        <taxon>Pentapetalae</taxon>
        <taxon>asterids</taxon>
        <taxon>lamiids</taxon>
        <taxon>Lamiales</taxon>
        <taxon>Oleaceae</taxon>
        <taxon>Oleeae</taxon>
        <taxon>Olea</taxon>
    </lineage>
</organism>